<dbReference type="CDD" id="cd00093">
    <property type="entry name" value="HTH_XRE"/>
    <property type="match status" value="1"/>
</dbReference>
<dbReference type="OrthoDB" id="2379799at2"/>
<dbReference type="GO" id="GO:0003677">
    <property type="term" value="F:DNA binding"/>
    <property type="evidence" value="ECO:0007669"/>
    <property type="project" value="InterPro"/>
</dbReference>
<dbReference type="InterPro" id="IPR001387">
    <property type="entry name" value="Cro/C1-type_HTH"/>
</dbReference>
<evidence type="ECO:0000313" key="3">
    <source>
        <dbReference type="Proteomes" id="UP000195437"/>
    </source>
</evidence>
<dbReference type="PROSITE" id="PS50943">
    <property type="entry name" value="HTH_CROC1"/>
    <property type="match status" value="1"/>
</dbReference>
<gene>
    <name evidence="2" type="ORF">CBW65_20030</name>
</gene>
<protein>
    <recommendedName>
        <fullName evidence="1">HTH cro/C1-type domain-containing protein</fullName>
    </recommendedName>
</protein>
<organism evidence="2 3">
    <name type="scientific">Tumebacillus avium</name>
    <dbReference type="NCBI Taxonomy" id="1903704"/>
    <lineage>
        <taxon>Bacteria</taxon>
        <taxon>Bacillati</taxon>
        <taxon>Bacillota</taxon>
        <taxon>Bacilli</taxon>
        <taxon>Bacillales</taxon>
        <taxon>Alicyclobacillaceae</taxon>
        <taxon>Tumebacillus</taxon>
    </lineage>
</organism>
<keyword evidence="3" id="KW-1185">Reference proteome</keyword>
<dbReference type="SMART" id="SM00530">
    <property type="entry name" value="HTH_XRE"/>
    <property type="match status" value="1"/>
</dbReference>
<dbReference type="EMBL" id="CP021434">
    <property type="protein sequence ID" value="ARU63006.1"/>
    <property type="molecule type" value="Genomic_DNA"/>
</dbReference>
<dbReference type="AlphaFoldDB" id="A0A1Y0IT85"/>
<dbReference type="InterPro" id="IPR010982">
    <property type="entry name" value="Lambda_DNA-bd_dom_sf"/>
</dbReference>
<accession>A0A1Y0IT85</accession>
<dbReference type="InterPro" id="IPR011990">
    <property type="entry name" value="TPR-like_helical_dom_sf"/>
</dbReference>
<feature type="domain" description="HTH cro/C1-type" evidence="1">
    <location>
        <begin position="21"/>
        <end position="75"/>
    </location>
</feature>
<reference evidence="3" key="1">
    <citation type="submission" date="2017-05" db="EMBL/GenBank/DDBJ databases">
        <authorList>
            <person name="Sung H."/>
        </authorList>
    </citation>
    <scope>NUCLEOTIDE SEQUENCE [LARGE SCALE GENOMIC DNA]</scope>
    <source>
        <strain evidence="3">AR23208</strain>
    </source>
</reference>
<dbReference type="RefSeq" id="WP_087458353.1">
    <property type="nucleotide sequence ID" value="NZ_CP021434.1"/>
</dbReference>
<evidence type="ECO:0000259" key="1">
    <source>
        <dbReference type="PROSITE" id="PS50943"/>
    </source>
</evidence>
<sequence>MSTAEHKTTTEMENMSIARRILEIMDEKGETIRGFASRLNMSRETLRLILVGERPVSPSEIEEIANGLGITMARLKQTDTYKQHEEVKALFKSKNRTKPVLLRTHAIAAELVEVALGATERGFRLHDLGRVQYVQEQYEVAHNTWIQTLEYAKELQEKYNENRLLHLVTTNLMLTSTISKEYSNIESLLVVVEKEFAEDYEKLGMAQYTRMKMQEDRGNVERAKQHAIRSLELFQLTGDPLQIGTALLNVGHYEFLFGNFNECKKLLSSALEHVKSHDDICVHVVKNYVKTLMKLKDYQSAVQIIDEYTALAKEYPEYWAKIKVMYAVAKDEPSFADSVINDTSASTSVRYIASKCLMEYFYLKGDAEQTMRYYEKVRIFSHTKSEYLDEEEL</sequence>
<name>A0A1Y0IT85_9BACL</name>
<dbReference type="Proteomes" id="UP000195437">
    <property type="component" value="Chromosome"/>
</dbReference>
<dbReference type="SUPFAM" id="SSF48452">
    <property type="entry name" value="TPR-like"/>
    <property type="match status" value="1"/>
</dbReference>
<dbReference type="KEGG" id="tum:CBW65_20030"/>
<proteinExistence type="predicted"/>
<dbReference type="Gene3D" id="1.25.40.10">
    <property type="entry name" value="Tetratricopeptide repeat domain"/>
    <property type="match status" value="1"/>
</dbReference>
<dbReference type="SUPFAM" id="SSF47413">
    <property type="entry name" value="lambda repressor-like DNA-binding domains"/>
    <property type="match status" value="1"/>
</dbReference>
<dbReference type="Gene3D" id="1.10.260.40">
    <property type="entry name" value="lambda repressor-like DNA-binding domains"/>
    <property type="match status" value="1"/>
</dbReference>
<evidence type="ECO:0000313" key="2">
    <source>
        <dbReference type="EMBL" id="ARU63006.1"/>
    </source>
</evidence>